<evidence type="ECO:0000313" key="2">
    <source>
        <dbReference type="Proteomes" id="UP000011083"/>
    </source>
</evidence>
<dbReference type="Proteomes" id="UP000011083">
    <property type="component" value="Unassembled WGS sequence"/>
</dbReference>
<protein>
    <submittedName>
        <fullName evidence="1">Uncharacterized protein</fullName>
    </submittedName>
</protein>
<name>L8GIR0_ACACF</name>
<dbReference type="InterPro" id="IPR029063">
    <property type="entry name" value="SAM-dependent_MTases_sf"/>
</dbReference>
<dbReference type="KEGG" id="acan:ACA1_091280"/>
<dbReference type="RefSeq" id="XP_004334631.1">
    <property type="nucleotide sequence ID" value="XM_004334583.1"/>
</dbReference>
<dbReference type="OrthoDB" id="1535081at2759"/>
<proteinExistence type="predicted"/>
<dbReference type="Gene3D" id="3.40.50.150">
    <property type="entry name" value="Vaccinia Virus protein VP39"/>
    <property type="match status" value="1"/>
</dbReference>
<evidence type="ECO:0000313" key="1">
    <source>
        <dbReference type="EMBL" id="ELR12618.1"/>
    </source>
</evidence>
<dbReference type="VEuPathDB" id="AmoebaDB:ACA1_091280"/>
<reference evidence="1 2" key="1">
    <citation type="journal article" date="2013" name="Genome Biol.">
        <title>Genome of Acanthamoeba castellanii highlights extensive lateral gene transfer and early evolution of tyrosine kinase signaling.</title>
        <authorList>
            <person name="Clarke M."/>
            <person name="Lohan A.J."/>
            <person name="Liu B."/>
            <person name="Lagkouvardos I."/>
            <person name="Roy S."/>
            <person name="Zafar N."/>
            <person name="Bertelli C."/>
            <person name="Schilde C."/>
            <person name="Kianianmomeni A."/>
            <person name="Burglin T.R."/>
            <person name="Frech C."/>
            <person name="Turcotte B."/>
            <person name="Kopec K.O."/>
            <person name="Synnott J.M."/>
            <person name="Choo C."/>
            <person name="Paponov I."/>
            <person name="Finkler A."/>
            <person name="Soon Heng Tan C."/>
            <person name="Hutchins A.P."/>
            <person name="Weinmeier T."/>
            <person name="Rattei T."/>
            <person name="Chu J.S."/>
            <person name="Gimenez G."/>
            <person name="Irimia M."/>
            <person name="Rigden D.J."/>
            <person name="Fitzpatrick D.A."/>
            <person name="Lorenzo-Morales J."/>
            <person name="Bateman A."/>
            <person name="Chiu C.H."/>
            <person name="Tang P."/>
            <person name="Hegemann P."/>
            <person name="Fromm H."/>
            <person name="Raoult D."/>
            <person name="Greub G."/>
            <person name="Miranda-Saavedra D."/>
            <person name="Chen N."/>
            <person name="Nash P."/>
            <person name="Ginger M.L."/>
            <person name="Horn M."/>
            <person name="Schaap P."/>
            <person name="Caler L."/>
            <person name="Loftus B."/>
        </authorList>
    </citation>
    <scope>NUCLEOTIDE SEQUENCE [LARGE SCALE GENOMIC DNA]</scope>
    <source>
        <strain evidence="1 2">Neff</strain>
    </source>
</reference>
<dbReference type="AlphaFoldDB" id="L8GIR0"/>
<dbReference type="EMBL" id="KB008103">
    <property type="protein sequence ID" value="ELR12618.1"/>
    <property type="molecule type" value="Genomic_DNA"/>
</dbReference>
<accession>L8GIR0</accession>
<keyword evidence="2" id="KW-1185">Reference proteome</keyword>
<dbReference type="GeneID" id="14913388"/>
<organism evidence="1 2">
    <name type="scientific">Acanthamoeba castellanii (strain ATCC 30010 / Neff)</name>
    <dbReference type="NCBI Taxonomy" id="1257118"/>
    <lineage>
        <taxon>Eukaryota</taxon>
        <taxon>Amoebozoa</taxon>
        <taxon>Discosea</taxon>
        <taxon>Longamoebia</taxon>
        <taxon>Centramoebida</taxon>
        <taxon>Acanthamoebidae</taxon>
        <taxon>Acanthamoeba</taxon>
    </lineage>
</organism>
<gene>
    <name evidence="1" type="ORF">ACA1_091280</name>
</gene>
<sequence length="62" mass="6660">MTSTSSAPDGLGTDMMVALGAKERTEEEYRQLLQSAGLELAQVLAPQQQLNLVEARPTQTNA</sequence>